<dbReference type="Proteomes" id="UP000002527">
    <property type="component" value="Chromosome"/>
</dbReference>
<name>Q738V9_BACC1</name>
<gene>
    <name evidence="2" type="ordered locus">BCE_2284</name>
</gene>
<keyword evidence="1" id="KW-0812">Transmembrane</keyword>
<reference evidence="2 3" key="1">
    <citation type="journal article" date="2004" name="Nucleic Acids Res.">
        <title>The genome sequence of Bacillus cereus ATCC 10987 reveals metabolic adaptations and a large plasmid related to Bacillus anthracis pXO1.</title>
        <authorList>
            <person name="Rasko D.A."/>
            <person name="Ravel J."/>
            <person name="Okstad O.A."/>
            <person name="Helgason E."/>
            <person name="Cer R.Z."/>
            <person name="Jiang L."/>
            <person name="Shores K.A."/>
            <person name="Fouts D.E."/>
            <person name="Tourasse N.J."/>
            <person name="Angiuoli S.V."/>
            <person name="Kolonay J."/>
            <person name="Nelson W.C."/>
            <person name="Kolsto A.-B."/>
            <person name="Fraser C.M."/>
            <person name="Read T.D."/>
        </authorList>
    </citation>
    <scope>NUCLEOTIDE SEQUENCE [LARGE SCALE GENOMIC DNA]</scope>
    <source>
        <strain evidence="3">ATCC 10987 / NRS 248</strain>
    </source>
</reference>
<evidence type="ECO:0000313" key="2">
    <source>
        <dbReference type="EMBL" id="AAS41203.1"/>
    </source>
</evidence>
<dbReference type="KEGG" id="bca:BCE_2284"/>
<dbReference type="EMBL" id="AE017194">
    <property type="protein sequence ID" value="AAS41203.1"/>
    <property type="molecule type" value="Genomic_DNA"/>
</dbReference>
<evidence type="ECO:0000256" key="1">
    <source>
        <dbReference type="SAM" id="Phobius"/>
    </source>
</evidence>
<protein>
    <submittedName>
        <fullName evidence="2">Uncharacterized protein</fullName>
    </submittedName>
</protein>
<keyword evidence="1" id="KW-0472">Membrane</keyword>
<feature type="transmembrane region" description="Helical" evidence="1">
    <location>
        <begin position="6"/>
        <end position="23"/>
    </location>
</feature>
<evidence type="ECO:0000313" key="3">
    <source>
        <dbReference type="Proteomes" id="UP000002527"/>
    </source>
</evidence>
<sequence length="31" mass="3790">MSSFHLFPLLYFMIILIVQLMHTQKKEFSVF</sequence>
<proteinExistence type="predicted"/>
<dbReference type="AlphaFoldDB" id="Q738V9"/>
<accession>Q738V9</accession>
<keyword evidence="1" id="KW-1133">Transmembrane helix</keyword>
<organism evidence="2 3">
    <name type="scientific">Bacillus cereus (strain ATCC 10987 / NRS 248)</name>
    <dbReference type="NCBI Taxonomy" id="222523"/>
    <lineage>
        <taxon>Bacteria</taxon>
        <taxon>Bacillati</taxon>
        <taxon>Bacillota</taxon>
        <taxon>Bacilli</taxon>
        <taxon>Bacillales</taxon>
        <taxon>Bacillaceae</taxon>
        <taxon>Bacillus</taxon>
        <taxon>Bacillus cereus group</taxon>
    </lineage>
</organism>
<dbReference type="HOGENOM" id="CLU_3394887_0_0_9"/>